<protein>
    <submittedName>
        <fullName evidence="1">Putative tail stability protein</fullName>
    </submittedName>
</protein>
<proteinExistence type="predicted"/>
<evidence type="ECO:0000313" key="2">
    <source>
        <dbReference type="Proteomes" id="UP000032930"/>
    </source>
</evidence>
<organism evidence="1 2">
    <name type="scientific">Xenorhabdus bovienii</name>
    <name type="common">Xenorhabdus nematophila subsp. bovienii</name>
    <dbReference type="NCBI Taxonomy" id="40576"/>
    <lineage>
        <taxon>Bacteria</taxon>
        <taxon>Pseudomonadati</taxon>
        <taxon>Pseudomonadota</taxon>
        <taxon>Gammaproteobacteria</taxon>
        <taxon>Enterobacterales</taxon>
        <taxon>Morganellaceae</taxon>
        <taxon>Xenorhabdus</taxon>
    </lineage>
</organism>
<gene>
    <name evidence="1" type="ORF">XBW1_mp0157</name>
</gene>
<dbReference type="KEGG" id="xbv:XBW1_mp0157"/>
<evidence type="ECO:0000313" key="1">
    <source>
        <dbReference type="EMBL" id="CDM92276.1"/>
    </source>
</evidence>
<accession>A0A0B6XG07</accession>
<sequence length="404" mass="47175">MIDFLRTETGRYDTDGLMPKEFNRLFNQITKDQQAKRRQRKAGKHLTPFLLKNKNFDDVLALGRKRDGTFFTKEDLKAFEKNRQKVRSGFNTNIAGITYIQLIANCTNIDVKRANNAVDDGSGIKTASFIGMEHNVAIISVTASEKSEDKHHRIKIRFEEWDTAMEDLSEKEKTTSRVVRQLCTGRVSFDCDCGRHKYWYRYIATAGNFAVSPPKEYIYPKIRNPNLKGVACKHVIHAMTRMQAGTWQIQVGRLLQKNARTTSFGDDKRKTTEFFGQEQLKQLNRNRKNKTNHNTIKSEYQRYQQRMVALEQKLAQDPKKFDALRSQLKREKKLTHSQRLKLQKKQEQINRMKVQEQLLRQQLKDTFNMKKQSFIDALIMSGKDKKQAESAFNEYMKKQTKGNG</sequence>
<dbReference type="EMBL" id="FO818638">
    <property type="protein sequence ID" value="CDM92276.1"/>
    <property type="molecule type" value="Genomic_DNA"/>
</dbReference>
<reference evidence="1 2" key="1">
    <citation type="submission" date="2014-02" db="EMBL/GenBank/DDBJ databases">
        <authorList>
            <person name="Genoscope - CEA"/>
        </authorList>
    </citation>
    <scope>NUCLEOTIDE SEQUENCE [LARGE SCALE GENOMIC DNA]</scope>
    <source>
        <strain evidence="1 2">CS03</strain>
        <plasmid evidence="2">Plasmid</plasmid>
    </source>
</reference>
<dbReference type="Proteomes" id="UP000032930">
    <property type="component" value="Plasmid megaplasmid"/>
</dbReference>
<dbReference type="AlphaFoldDB" id="A0A0B6XG07"/>
<name>A0A0B6XG07_XENBV</name>